<dbReference type="EMBL" id="NGKB01000014">
    <property type="protein sequence ID" value="RSU11333.1"/>
    <property type="molecule type" value="Genomic_DNA"/>
</dbReference>
<accession>A0A430ATF5</accession>
<dbReference type="Gene3D" id="3.20.20.70">
    <property type="entry name" value="Aldolase class I"/>
    <property type="match status" value="1"/>
</dbReference>
<protein>
    <recommendedName>
        <fullName evidence="1">4Fe4S-binding SPASM domain-containing protein</fullName>
    </recommendedName>
</protein>
<name>A0A430ATF5_9ENTE</name>
<comment type="caution">
    <text evidence="2">The sequence shown here is derived from an EMBL/GenBank/DDBJ whole genome shotgun (WGS) entry which is preliminary data.</text>
</comment>
<evidence type="ECO:0000313" key="2">
    <source>
        <dbReference type="EMBL" id="RSU11333.1"/>
    </source>
</evidence>
<dbReference type="AlphaFoldDB" id="A0A430ATF5"/>
<organism evidence="2 3">
    <name type="scientific">Vagococcus carniphilus</name>
    <dbReference type="NCBI Taxonomy" id="218144"/>
    <lineage>
        <taxon>Bacteria</taxon>
        <taxon>Bacillati</taxon>
        <taxon>Bacillota</taxon>
        <taxon>Bacilli</taxon>
        <taxon>Lactobacillales</taxon>
        <taxon>Enterococcaceae</taxon>
        <taxon>Vagococcus</taxon>
    </lineage>
</organism>
<dbReference type="Proteomes" id="UP000288028">
    <property type="component" value="Unassembled WGS sequence"/>
</dbReference>
<dbReference type="InterPro" id="IPR058240">
    <property type="entry name" value="rSAM_sf"/>
</dbReference>
<gene>
    <name evidence="2" type="ORF">CBF28_12175</name>
</gene>
<dbReference type="NCBIfam" id="TIGR04085">
    <property type="entry name" value="rSAM_more_4Fe4S"/>
    <property type="match status" value="1"/>
</dbReference>
<feature type="domain" description="4Fe4S-binding SPASM" evidence="1">
    <location>
        <begin position="61"/>
        <end position="122"/>
    </location>
</feature>
<dbReference type="InterPro" id="IPR023885">
    <property type="entry name" value="4Fe4S-binding_SPASM_dom"/>
</dbReference>
<evidence type="ECO:0000313" key="3">
    <source>
        <dbReference type="Proteomes" id="UP000288028"/>
    </source>
</evidence>
<keyword evidence="3" id="KW-1185">Reference proteome</keyword>
<dbReference type="InterPro" id="IPR013785">
    <property type="entry name" value="Aldolase_TIM"/>
</dbReference>
<proteinExistence type="predicted"/>
<dbReference type="Pfam" id="PF13186">
    <property type="entry name" value="SPASM"/>
    <property type="match status" value="1"/>
</dbReference>
<dbReference type="SUPFAM" id="SSF102114">
    <property type="entry name" value="Radical SAM enzymes"/>
    <property type="match status" value="1"/>
</dbReference>
<reference evidence="2 3" key="1">
    <citation type="submission" date="2017-05" db="EMBL/GenBank/DDBJ databases">
        <title>Vagococcus spp. assemblies.</title>
        <authorList>
            <person name="Gulvik C.A."/>
        </authorList>
    </citation>
    <scope>NUCLEOTIDE SEQUENCE [LARGE SCALE GENOMIC DNA]</scope>
    <source>
        <strain evidence="2 3">SS1714</strain>
    </source>
</reference>
<evidence type="ECO:0000259" key="1">
    <source>
        <dbReference type="Pfam" id="PF13186"/>
    </source>
</evidence>
<sequence length="169" mass="19033">MINLFEKDSRFILSFHNIGNWGENDSNIIEDSISIKLQKRALDLGANVVPIIWSLMPGSTCYASKSNSFTIGSDGKIYKCTVALYEDINDIGTLREDGSMEINQSKHQKWISSKLDDKCHDCSLLSSCLNSQCPLNRITKKETCLVSKVKIMEAVKLLSYQNLITYTLK</sequence>